<sequence length="291" mass="31260">MSSPLRVHIPTLSFPIASSFVSSPSSSIADDATLHSFTCPIHHSQGANCHVSIPSLPDHVSGRKTWRRFVKLHWHHKSYPKARSYNDDVASCVIPFVATSSAPSIVSSRCKSLPEPPTNDGIPMTPPATAASSCFSGITLVNSGDRESCLSDHCASKRGAPVGFHCCDASTPKIYDPTSRCFRKCSPTPMPSSPSNSPPLSPLLDLCPAYISSPPTLAPIPHFALDIPGLYEEVNATPDPPGGLDLGRITADAARQARMRRRKFRLAYTASPHLPCEYPDGDEIPLVVARP</sequence>
<evidence type="ECO:0000313" key="1">
    <source>
        <dbReference type="EMBL" id="GBE88269.1"/>
    </source>
</evidence>
<proteinExistence type="predicted"/>
<protein>
    <submittedName>
        <fullName evidence="1">Uncharacterized protein</fullName>
    </submittedName>
</protein>
<dbReference type="GeneID" id="38785186"/>
<dbReference type="InParanoid" id="A0A401H1K1"/>
<reference evidence="1 2" key="1">
    <citation type="journal article" date="2018" name="Sci. Rep.">
        <title>Genome sequence of the cauliflower mushroom Sparassis crispa (Hanabiratake) and its association with beneficial usage.</title>
        <authorList>
            <person name="Kiyama R."/>
            <person name="Furutani Y."/>
            <person name="Kawaguchi K."/>
            <person name="Nakanishi T."/>
        </authorList>
    </citation>
    <scope>NUCLEOTIDE SEQUENCE [LARGE SCALE GENOMIC DNA]</scope>
</reference>
<dbReference type="AlphaFoldDB" id="A0A401H1K1"/>
<evidence type="ECO:0000313" key="2">
    <source>
        <dbReference type="Proteomes" id="UP000287166"/>
    </source>
</evidence>
<keyword evidence="2" id="KW-1185">Reference proteome</keyword>
<organism evidence="1 2">
    <name type="scientific">Sparassis crispa</name>
    <dbReference type="NCBI Taxonomy" id="139825"/>
    <lineage>
        <taxon>Eukaryota</taxon>
        <taxon>Fungi</taxon>
        <taxon>Dikarya</taxon>
        <taxon>Basidiomycota</taxon>
        <taxon>Agaricomycotina</taxon>
        <taxon>Agaricomycetes</taxon>
        <taxon>Polyporales</taxon>
        <taxon>Sparassidaceae</taxon>
        <taxon>Sparassis</taxon>
    </lineage>
</organism>
<dbReference type="Proteomes" id="UP000287166">
    <property type="component" value="Unassembled WGS sequence"/>
</dbReference>
<dbReference type="RefSeq" id="XP_027619182.1">
    <property type="nucleotide sequence ID" value="XM_027763381.1"/>
</dbReference>
<accession>A0A401H1K1</accession>
<gene>
    <name evidence="1" type="ORF">SCP_1300840</name>
</gene>
<dbReference type="EMBL" id="BFAD01000013">
    <property type="protein sequence ID" value="GBE88269.1"/>
    <property type="molecule type" value="Genomic_DNA"/>
</dbReference>
<comment type="caution">
    <text evidence="1">The sequence shown here is derived from an EMBL/GenBank/DDBJ whole genome shotgun (WGS) entry which is preliminary data.</text>
</comment>
<name>A0A401H1K1_9APHY</name>